<protein>
    <submittedName>
        <fullName evidence="5">Cuticle protein CP14.6</fullName>
    </submittedName>
</protein>
<dbReference type="Pfam" id="PF00379">
    <property type="entry name" value="Chitin_bind_4"/>
    <property type="match status" value="1"/>
</dbReference>
<dbReference type="GO" id="GO:0062129">
    <property type="term" value="C:chitin-based extracellular matrix"/>
    <property type="evidence" value="ECO:0007669"/>
    <property type="project" value="TreeGrafter"/>
</dbReference>
<feature type="region of interest" description="Disordered" evidence="3">
    <location>
        <begin position="93"/>
        <end position="147"/>
    </location>
</feature>
<feature type="chain" id="PRO_5002907738" evidence="4">
    <location>
        <begin position="23"/>
        <end position="206"/>
    </location>
</feature>
<dbReference type="EMBL" id="BT080461">
    <property type="protein sequence ID" value="ACO14885.1"/>
    <property type="molecule type" value="mRNA"/>
</dbReference>
<dbReference type="PANTHER" id="PTHR10380:SF173">
    <property type="entry name" value="CUTICULAR PROTEIN 47EF, ISOFORM C-RELATED"/>
    <property type="match status" value="1"/>
</dbReference>
<dbReference type="PROSITE" id="PS00233">
    <property type="entry name" value="CHIT_BIND_RR_1"/>
    <property type="match status" value="1"/>
</dbReference>
<name>C1C0T2_CALCM</name>
<gene>
    <name evidence="5" type="primary">CU15</name>
</gene>
<dbReference type="GO" id="GO:0008010">
    <property type="term" value="F:structural constituent of chitin-based larval cuticle"/>
    <property type="evidence" value="ECO:0007669"/>
    <property type="project" value="TreeGrafter"/>
</dbReference>
<dbReference type="InterPro" id="IPR000618">
    <property type="entry name" value="Insect_cuticle"/>
</dbReference>
<keyword evidence="1 2" id="KW-0193">Cuticle</keyword>
<feature type="region of interest" description="Disordered" evidence="3">
    <location>
        <begin position="170"/>
        <end position="206"/>
    </location>
</feature>
<evidence type="ECO:0000313" key="5">
    <source>
        <dbReference type="EMBL" id="ACO14885.1"/>
    </source>
</evidence>
<dbReference type="AlphaFoldDB" id="C1C0T2"/>
<dbReference type="InterPro" id="IPR050468">
    <property type="entry name" value="Cuticle_Struct_Prot"/>
</dbReference>
<evidence type="ECO:0000256" key="3">
    <source>
        <dbReference type="SAM" id="MobiDB-lite"/>
    </source>
</evidence>
<dbReference type="InterPro" id="IPR031311">
    <property type="entry name" value="CHIT_BIND_RR_consensus"/>
</dbReference>
<feature type="signal peptide" evidence="4">
    <location>
        <begin position="1"/>
        <end position="22"/>
    </location>
</feature>
<keyword evidence="4" id="KW-0732">Signal</keyword>
<sequence length="206" mass="22555">MTAYPILKWMVASVFLLGLVSGAPQVLSEIDTYDDLLAIESQFIENEIEPNFQKILPAPTGFNGERFSAPPLSFTPNVVPAAPSNNVVFSRPSPVRPRPVASVPSQPARNSPINSNDIHSYSFSFETPGMKRDEQGSPKGPDSYVQTGGWEYVGDDGRVYSVRFIADENGFRPVGSHLPTPPPLPPALQRFEDARNGRLSKQRSQG</sequence>
<evidence type="ECO:0000256" key="4">
    <source>
        <dbReference type="SAM" id="SignalP"/>
    </source>
</evidence>
<feature type="compositionally biased region" description="Polar residues" evidence="3">
    <location>
        <begin position="107"/>
        <end position="125"/>
    </location>
</feature>
<organism evidence="5">
    <name type="scientific">Caligus clemensi</name>
    <name type="common">Sea louse</name>
    <dbReference type="NCBI Taxonomy" id="344056"/>
    <lineage>
        <taxon>Eukaryota</taxon>
        <taxon>Metazoa</taxon>
        <taxon>Ecdysozoa</taxon>
        <taxon>Arthropoda</taxon>
        <taxon>Crustacea</taxon>
        <taxon>Multicrustacea</taxon>
        <taxon>Hexanauplia</taxon>
        <taxon>Copepoda</taxon>
        <taxon>Siphonostomatoida</taxon>
        <taxon>Caligidae</taxon>
        <taxon>Caligus</taxon>
    </lineage>
</organism>
<accession>C1C0T2</accession>
<dbReference type="PROSITE" id="PS51155">
    <property type="entry name" value="CHIT_BIND_RR_2"/>
    <property type="match status" value="1"/>
</dbReference>
<feature type="compositionally biased region" description="Low complexity" evidence="3">
    <location>
        <begin position="93"/>
        <end position="105"/>
    </location>
</feature>
<reference evidence="5" key="1">
    <citation type="submission" date="2009-03" db="EMBL/GenBank/DDBJ databases">
        <title>Caligus clemensi ESTs and full-length cDNAs.</title>
        <authorList>
            <person name="Yasuike M."/>
            <person name="von Schalburg K."/>
            <person name="Cooper G."/>
            <person name="Leong J."/>
            <person name="Jones S.R.M."/>
            <person name="Koop B.F."/>
        </authorList>
    </citation>
    <scope>NUCLEOTIDE SEQUENCE</scope>
    <source>
        <tissue evidence="5">Whole</tissue>
    </source>
</reference>
<dbReference type="PANTHER" id="PTHR10380">
    <property type="entry name" value="CUTICLE PROTEIN"/>
    <property type="match status" value="1"/>
</dbReference>
<evidence type="ECO:0000256" key="2">
    <source>
        <dbReference type="PROSITE-ProRule" id="PRU00497"/>
    </source>
</evidence>
<proteinExistence type="evidence at transcript level"/>
<evidence type="ECO:0000256" key="1">
    <source>
        <dbReference type="ARBA" id="ARBA00022460"/>
    </source>
</evidence>